<keyword evidence="2" id="KW-0812">Transmembrane</keyword>
<dbReference type="EMBL" id="ONZP01000026">
    <property type="protein sequence ID" value="SPJ71021.1"/>
    <property type="molecule type" value="Genomic_DNA"/>
</dbReference>
<keyword evidence="2" id="KW-1133">Transmembrane helix</keyword>
<accession>A0AAE8LYN8</accession>
<evidence type="ECO:0000256" key="1">
    <source>
        <dbReference type="SAM" id="MobiDB-lite"/>
    </source>
</evidence>
<evidence type="ECO:0000313" key="3">
    <source>
        <dbReference type="EMBL" id="SPJ71021.1"/>
    </source>
</evidence>
<dbReference type="AlphaFoldDB" id="A0AAE8LYN8"/>
<evidence type="ECO:0000256" key="2">
    <source>
        <dbReference type="SAM" id="Phobius"/>
    </source>
</evidence>
<dbReference type="Proteomes" id="UP001187734">
    <property type="component" value="Unassembled WGS sequence"/>
</dbReference>
<keyword evidence="2" id="KW-0472">Membrane</keyword>
<keyword evidence="4" id="KW-1185">Reference proteome</keyword>
<gene>
    <name evidence="3" type="ORF">FTOL_00749</name>
</gene>
<organism evidence="3 4">
    <name type="scientific">Fusarium torulosum</name>
    <dbReference type="NCBI Taxonomy" id="33205"/>
    <lineage>
        <taxon>Eukaryota</taxon>
        <taxon>Fungi</taxon>
        <taxon>Dikarya</taxon>
        <taxon>Ascomycota</taxon>
        <taxon>Pezizomycotina</taxon>
        <taxon>Sordariomycetes</taxon>
        <taxon>Hypocreomycetidae</taxon>
        <taxon>Hypocreales</taxon>
        <taxon>Nectriaceae</taxon>
        <taxon>Fusarium</taxon>
    </lineage>
</organism>
<name>A0AAE8LYN8_9HYPO</name>
<reference evidence="3" key="1">
    <citation type="submission" date="2018-03" db="EMBL/GenBank/DDBJ databases">
        <authorList>
            <person name="Guldener U."/>
        </authorList>
    </citation>
    <scope>NUCLEOTIDE SEQUENCE</scope>
</reference>
<feature type="region of interest" description="Disordered" evidence="1">
    <location>
        <begin position="429"/>
        <end position="473"/>
    </location>
</feature>
<proteinExistence type="predicted"/>
<evidence type="ECO:0000313" key="4">
    <source>
        <dbReference type="Proteomes" id="UP001187734"/>
    </source>
</evidence>
<sequence length="559" mass="61978">MRMTLLIAHSATLNHQKTSKHVGSLEGEFCISSAILYEQTTKLCLAYSNHQPPPRYLSSVLLRAKRYTVLLTEESSAPVSMSPTIIEDVASRTLEREWDILAIVANCCQYSNRLDSTKLQHGKQSLSLSLLALCLINGEIFSNHPEDDFDARATRSMTITQLLHKHFFQGLESPRPKAKLTFNKSCRFSNVVLTDVGVKTEGYLWRLDDEIPTTDFRRYSPPHRRKKKQLRPEKRPLEWLVDELAGQYPELSHRLYEVLELNTPLTPSEEWLLSMAKKVEEAIEEGKDLFAATLLGPGPLGVAIFVCQPEENSGSSNESDESSELGSLMSFDNEEEEECYVFTSFQPAKYSRQGFDLNDLDKHVSIEVDCDFGMGDGEISRLSPMLLLESERLAAASPPDSDEMWLYHTSQDDVAELYRDGNGIWSNAKMTSSTTAKNVDPDSGSNRNGDSSGTGRGSGTGETDTTADSSSAASLATGARVGIGVSVGMLVVATATWILLRKRRQTTATTKTHQPPELQDTGKVELSDTAKFELSDTAKFQLSDTAKYELPGDTSFRKS</sequence>
<comment type="caution">
    <text evidence="3">The sequence shown here is derived from an EMBL/GenBank/DDBJ whole genome shotgun (WGS) entry which is preliminary data.</text>
</comment>
<feature type="compositionally biased region" description="Low complexity" evidence="1">
    <location>
        <begin position="461"/>
        <end position="473"/>
    </location>
</feature>
<protein>
    <submittedName>
        <fullName evidence="3">Uncharacterized protein</fullName>
    </submittedName>
</protein>
<feature type="transmembrane region" description="Helical" evidence="2">
    <location>
        <begin position="481"/>
        <end position="500"/>
    </location>
</feature>